<evidence type="ECO:0000313" key="4">
    <source>
        <dbReference type="Proteomes" id="UP000000818"/>
    </source>
</evidence>
<accession>Q8XNC7</accession>
<dbReference type="PANTHER" id="PTHR42949:SF3">
    <property type="entry name" value="ANAEROBIC GLYCEROL-3-PHOSPHATE DEHYDROGENASE SUBUNIT B"/>
    <property type="match status" value="1"/>
</dbReference>
<dbReference type="Pfam" id="PF07992">
    <property type="entry name" value="Pyr_redox_2"/>
    <property type="match status" value="2"/>
</dbReference>
<dbReference type="AlphaFoldDB" id="Q8XNC7"/>
<evidence type="ECO:0000313" key="3">
    <source>
        <dbReference type="EMBL" id="BAB80117.1"/>
    </source>
</evidence>
<dbReference type="Gene3D" id="3.50.50.60">
    <property type="entry name" value="FAD/NAD(P)-binding domain"/>
    <property type="match status" value="3"/>
</dbReference>
<dbReference type="InterPro" id="IPR051691">
    <property type="entry name" value="Metab_Enz_Cyan_OpOx_G3PDH"/>
</dbReference>
<evidence type="ECO:0000259" key="2">
    <source>
        <dbReference type="Pfam" id="PF07992"/>
    </source>
</evidence>
<dbReference type="SMR" id="Q8XNC7"/>
<evidence type="ECO:0000256" key="1">
    <source>
        <dbReference type="ARBA" id="ARBA00023002"/>
    </source>
</evidence>
<dbReference type="GO" id="GO:0004497">
    <property type="term" value="F:monooxygenase activity"/>
    <property type="evidence" value="ECO:0007669"/>
    <property type="project" value="UniProtKB-KW"/>
</dbReference>
<dbReference type="InterPro" id="IPR036188">
    <property type="entry name" value="FAD/NAD-bd_sf"/>
</dbReference>
<dbReference type="EMBL" id="BA000016">
    <property type="protein sequence ID" value="BAB80117.1"/>
    <property type="molecule type" value="Genomic_DNA"/>
</dbReference>
<name>Q8XNC7_CLOPE</name>
<dbReference type="SUPFAM" id="SSF51905">
    <property type="entry name" value="FAD/NAD(P)-binding domain"/>
    <property type="match status" value="1"/>
</dbReference>
<keyword evidence="1" id="KW-0560">Oxidoreductase</keyword>
<keyword evidence="3" id="KW-0503">Monooxygenase</keyword>
<dbReference type="PANTHER" id="PTHR42949">
    <property type="entry name" value="ANAEROBIC GLYCEROL-3-PHOSPHATE DEHYDROGENASE SUBUNIT B"/>
    <property type="match status" value="1"/>
</dbReference>
<proteinExistence type="predicted"/>
<reference evidence="3 4" key="1">
    <citation type="journal article" date="2002" name="Proc. Natl. Acad. Sci. U.S.A.">
        <title>Complete genome sequence of Clostridium perfringens, an anaerobic flesh-eater.</title>
        <authorList>
            <person name="Shimizu T."/>
            <person name="Ohtani K."/>
            <person name="Hirakawa H."/>
            <person name="Ohshima K."/>
            <person name="Yamashita A."/>
            <person name="Shiba T."/>
            <person name="Ogasawara N."/>
            <person name="Hattori M."/>
            <person name="Kuhara S."/>
            <person name="Hayashi H."/>
        </authorList>
    </citation>
    <scope>NUCLEOTIDE SEQUENCE [LARGE SCALE GENOMIC DNA]</scope>
    <source>
        <strain evidence="4">13 / Type A</strain>
    </source>
</reference>
<sequence>MDMFDHILSSRIKAMREYDLIIIGGGASGLLLAINGKKDGIKNILLVEKDPILGGALNSADYNISEKGNLTGIEYKESLLKEFNELNIDVKLNTMVLKIEDSNEILCTSSECGVEKIKGKNIIIANGGKEKSRNAVQIPGDRTAGVLTVGMAKKIFGIKNMVPGKNIFIVGDSTLYMIQEDLKKHNIKVSGIITDKNKNEVFDLSENLYSGYEIIAIHGEGRVSSVTIKNGDEKKNIKCDTVIFSYPMISDGLVALRSGLKLNPNTTGPAVDENLETSSENIYACGNAIYIHKSIEEIEDECKKLIKTIS</sequence>
<dbReference type="STRING" id="195102.gene:10489667"/>
<protein>
    <submittedName>
        <fullName evidence="3">Probable monooxygenase</fullName>
    </submittedName>
</protein>
<dbReference type="InterPro" id="IPR023753">
    <property type="entry name" value="FAD/NAD-binding_dom"/>
</dbReference>
<organism evidence="3 4">
    <name type="scientific">Clostridium perfringens (strain 13 / Type A)</name>
    <dbReference type="NCBI Taxonomy" id="195102"/>
    <lineage>
        <taxon>Bacteria</taxon>
        <taxon>Bacillati</taxon>
        <taxon>Bacillota</taxon>
        <taxon>Clostridia</taxon>
        <taxon>Eubacteriales</taxon>
        <taxon>Clostridiaceae</taxon>
        <taxon>Clostridium</taxon>
    </lineage>
</organism>
<dbReference type="PRINTS" id="PR00368">
    <property type="entry name" value="FADPNR"/>
</dbReference>
<feature type="domain" description="FAD/NAD(P)-binding" evidence="2">
    <location>
        <begin position="18"/>
        <end position="171"/>
    </location>
</feature>
<dbReference type="Proteomes" id="UP000000818">
    <property type="component" value="Chromosome"/>
</dbReference>
<dbReference type="KEGG" id="cpe:CPE0411"/>
<feature type="domain" description="FAD/NAD(P)-binding" evidence="2">
    <location>
        <begin position="213"/>
        <end position="292"/>
    </location>
</feature>
<gene>
    <name evidence="3" type="ordered locus">CPE0411</name>
</gene>
<dbReference type="PRINTS" id="PR00411">
    <property type="entry name" value="PNDRDTASEI"/>
</dbReference>
<dbReference type="HOGENOM" id="CLU_030705_0_0_9"/>